<dbReference type="PANTHER" id="PTHR47506">
    <property type="entry name" value="TRANSCRIPTIONAL REGULATORY PROTEIN"/>
    <property type="match status" value="1"/>
</dbReference>
<dbReference type="PRINTS" id="PR00455">
    <property type="entry name" value="HTHTETR"/>
</dbReference>
<dbReference type="SUPFAM" id="SSF46689">
    <property type="entry name" value="Homeodomain-like"/>
    <property type="match status" value="1"/>
</dbReference>
<evidence type="ECO:0000313" key="8">
    <source>
        <dbReference type="Proteomes" id="UP000183920"/>
    </source>
</evidence>
<evidence type="ECO:0000256" key="4">
    <source>
        <dbReference type="PROSITE-ProRule" id="PRU00335"/>
    </source>
</evidence>
<dbReference type="PROSITE" id="PS50977">
    <property type="entry name" value="HTH_TETR_2"/>
    <property type="match status" value="1"/>
</dbReference>
<evidence type="ECO:0000313" key="9">
    <source>
        <dbReference type="Proteomes" id="UP000619976"/>
    </source>
</evidence>
<evidence type="ECO:0000256" key="2">
    <source>
        <dbReference type="ARBA" id="ARBA00023125"/>
    </source>
</evidence>
<dbReference type="Proteomes" id="UP000619976">
    <property type="component" value="Unassembled WGS sequence"/>
</dbReference>
<dbReference type="PANTHER" id="PTHR47506:SF1">
    <property type="entry name" value="HTH-TYPE TRANSCRIPTIONAL REGULATOR YJDC"/>
    <property type="match status" value="1"/>
</dbReference>
<dbReference type="Gene3D" id="1.10.357.10">
    <property type="entry name" value="Tetracycline Repressor, domain 2"/>
    <property type="match status" value="1"/>
</dbReference>
<protein>
    <submittedName>
        <fullName evidence="6">Putative HTH-type transcriptional regulator TtgW</fullName>
    </submittedName>
    <submittedName>
        <fullName evidence="7">TetR/AcrR family transcriptional regulator</fullName>
    </submittedName>
</protein>
<accession>A0A379ER53</accession>
<keyword evidence="3" id="KW-0804">Transcription</keyword>
<dbReference type="Proteomes" id="UP000183920">
    <property type="component" value="Unassembled WGS sequence"/>
</dbReference>
<proteinExistence type="predicted"/>
<reference evidence="8" key="2">
    <citation type="submission" date="2015-06" db="EMBL/GenBank/DDBJ databases">
        <authorList>
            <person name="Urmite Genomes"/>
        </authorList>
    </citation>
    <scope>NUCLEOTIDE SEQUENCE [LARGE SCALE GENOMIC DNA]</scope>
    <source>
        <strain evidence="8">CSUR P1867</strain>
    </source>
</reference>
<gene>
    <name evidence="6" type="primary">ttgW</name>
    <name evidence="6" type="ORF">BN1804_03292</name>
    <name evidence="7" type="ORF">JFQ69_11645</name>
</gene>
<feature type="domain" description="HTH tetR-type" evidence="5">
    <location>
        <begin position="6"/>
        <end position="66"/>
    </location>
</feature>
<keyword evidence="9" id="KW-1185">Reference proteome</keyword>
<dbReference type="Pfam" id="PF17937">
    <property type="entry name" value="TetR_C_28"/>
    <property type="match status" value="1"/>
</dbReference>
<evidence type="ECO:0000256" key="3">
    <source>
        <dbReference type="ARBA" id="ARBA00023163"/>
    </source>
</evidence>
<keyword evidence="2 4" id="KW-0238">DNA-binding</keyword>
<dbReference type="InterPro" id="IPR041479">
    <property type="entry name" value="TetR_CgmR_C"/>
</dbReference>
<dbReference type="AlphaFoldDB" id="A0A0G4QG61"/>
<dbReference type="EMBL" id="CVRY01000007">
    <property type="protein sequence ID" value="CRL65017.1"/>
    <property type="molecule type" value="Genomic_DNA"/>
</dbReference>
<dbReference type="EMBL" id="JAEKCB010000005">
    <property type="protein sequence ID" value="MBJ2118308.1"/>
    <property type="molecule type" value="Genomic_DNA"/>
</dbReference>
<accession>A0A0G4QG61</accession>
<keyword evidence="1" id="KW-0805">Transcription regulation</keyword>
<feature type="DNA-binding region" description="H-T-H motif" evidence="4">
    <location>
        <begin position="29"/>
        <end position="48"/>
    </location>
</feature>
<evidence type="ECO:0000313" key="6">
    <source>
        <dbReference type="EMBL" id="CRL65017.1"/>
    </source>
</evidence>
<dbReference type="RefSeq" id="WP_006534485.1">
    <property type="nucleotide sequence ID" value="NZ_CAXOKJ010000004.1"/>
</dbReference>
<evidence type="ECO:0000313" key="7">
    <source>
        <dbReference type="EMBL" id="MBJ2118308.1"/>
    </source>
</evidence>
<dbReference type="GO" id="GO:0003677">
    <property type="term" value="F:DNA binding"/>
    <property type="evidence" value="ECO:0007669"/>
    <property type="project" value="UniProtKB-UniRule"/>
</dbReference>
<reference evidence="7 9" key="3">
    <citation type="submission" date="2020-12" db="EMBL/GenBank/DDBJ databases">
        <title>Enhanced detection system for hospital associated transmission using whole genome sequencing surveillance.</title>
        <authorList>
            <person name="Harrison L.H."/>
            <person name="Van Tyne D."/>
            <person name="Marsh J.W."/>
            <person name="Griffith M.P."/>
            <person name="Snyder D.J."/>
            <person name="Cooper V.S."/>
            <person name="Mustapha M."/>
        </authorList>
    </citation>
    <scope>NUCLEOTIDE SEQUENCE [LARGE SCALE GENOMIC DNA]</scope>
    <source>
        <strain evidence="7 9">PR00195</strain>
    </source>
</reference>
<reference evidence="6" key="1">
    <citation type="submission" date="2015-06" db="EMBL/GenBank/DDBJ databases">
        <authorList>
            <person name="Urmite Genomes Urmite Genomes"/>
        </authorList>
    </citation>
    <scope>NUCLEOTIDE SEQUENCE [LARGE SCALE GENOMIC DNA]</scope>
    <source>
        <strain evidence="6">CSUR P1867</strain>
    </source>
</reference>
<dbReference type="Pfam" id="PF00440">
    <property type="entry name" value="TetR_N"/>
    <property type="match status" value="1"/>
</dbReference>
<sequence>MGRQRTIDREKLLEAIFDIVMEQGAAALTIDTVAKKMGISKGGVQYCFSSKEAMIDAMFEHWEGHYEAQFKKSVENDNSPENRVAAHIHATHNHDKVAFAKGASLMAALLQTPEYLQSTKEWYQQRLAGLDTTTEVGKRARLAFLATEGTFLLRYFGLMDIDDNEWQSIFEDIDSELLEQEKKQ</sequence>
<evidence type="ECO:0000256" key="1">
    <source>
        <dbReference type="ARBA" id="ARBA00023015"/>
    </source>
</evidence>
<dbReference type="InterPro" id="IPR001647">
    <property type="entry name" value="HTH_TetR"/>
</dbReference>
<name>A0A0G4QG61_9GAMM</name>
<evidence type="ECO:0000259" key="5">
    <source>
        <dbReference type="PROSITE" id="PS50977"/>
    </source>
</evidence>
<organism evidence="6 8">
    <name type="scientific">Proteus penneri</name>
    <dbReference type="NCBI Taxonomy" id="102862"/>
    <lineage>
        <taxon>Bacteria</taxon>
        <taxon>Pseudomonadati</taxon>
        <taxon>Pseudomonadota</taxon>
        <taxon>Gammaproteobacteria</taxon>
        <taxon>Enterobacterales</taxon>
        <taxon>Morganellaceae</taxon>
        <taxon>Proteus</taxon>
    </lineage>
</organism>
<dbReference type="InterPro" id="IPR009057">
    <property type="entry name" value="Homeodomain-like_sf"/>
</dbReference>